<protein>
    <submittedName>
        <fullName evidence="1">Uncharacterized protein</fullName>
    </submittedName>
</protein>
<evidence type="ECO:0000313" key="1">
    <source>
        <dbReference type="EMBL" id="MBL0426514.1"/>
    </source>
</evidence>
<comment type="caution">
    <text evidence="1">The sequence shown here is derived from an EMBL/GenBank/DDBJ whole genome shotgun (WGS) entry which is preliminary data.</text>
</comment>
<accession>A0ABS1JQG6</accession>
<dbReference type="Proteomes" id="UP000622707">
    <property type="component" value="Unassembled WGS sequence"/>
</dbReference>
<evidence type="ECO:0000313" key="2">
    <source>
        <dbReference type="Proteomes" id="UP000622707"/>
    </source>
</evidence>
<gene>
    <name evidence="1" type="ORF">JI746_15475</name>
</gene>
<reference evidence="1 2" key="1">
    <citation type="journal article" date="2017" name="Int. J. Syst. Evol. Microbiol.">
        <title>Ramlibacter alkalitolerans sp. nov., alkali-tolerant bacterium isolated from soil of ginseng.</title>
        <authorList>
            <person name="Lee D.H."/>
            <person name="Cha C.J."/>
        </authorList>
    </citation>
    <scope>NUCLEOTIDE SEQUENCE [LARGE SCALE GENOMIC DNA]</scope>
    <source>
        <strain evidence="1 2">KACC 19305</strain>
    </source>
</reference>
<keyword evidence="2" id="KW-1185">Reference proteome</keyword>
<dbReference type="EMBL" id="JAEQND010000008">
    <property type="protein sequence ID" value="MBL0426514.1"/>
    <property type="molecule type" value="Genomic_DNA"/>
</dbReference>
<dbReference type="RefSeq" id="WP_201690694.1">
    <property type="nucleotide sequence ID" value="NZ_JAEQND010000008.1"/>
</dbReference>
<name>A0ABS1JQG6_9BURK</name>
<proteinExistence type="predicted"/>
<sequence>MDWINAQAAVLEEEQKLKALVARHWRHQDGPEALERQRIRVQVAQDAADAIYDSVMKDLRGS</sequence>
<organism evidence="1 2">
    <name type="scientific">Ramlibacter alkalitolerans</name>
    <dbReference type="NCBI Taxonomy" id="2039631"/>
    <lineage>
        <taxon>Bacteria</taxon>
        <taxon>Pseudomonadati</taxon>
        <taxon>Pseudomonadota</taxon>
        <taxon>Betaproteobacteria</taxon>
        <taxon>Burkholderiales</taxon>
        <taxon>Comamonadaceae</taxon>
        <taxon>Ramlibacter</taxon>
    </lineage>
</organism>